<evidence type="ECO:0000313" key="1">
    <source>
        <dbReference type="EMBL" id="KAH7031259.1"/>
    </source>
</evidence>
<dbReference type="Proteomes" id="UP000756346">
    <property type="component" value="Unassembled WGS sequence"/>
</dbReference>
<dbReference type="AlphaFoldDB" id="A0A9P8Y9I2"/>
<organism evidence="1 2">
    <name type="scientific">Microdochium trichocladiopsis</name>
    <dbReference type="NCBI Taxonomy" id="1682393"/>
    <lineage>
        <taxon>Eukaryota</taxon>
        <taxon>Fungi</taxon>
        <taxon>Dikarya</taxon>
        <taxon>Ascomycota</taxon>
        <taxon>Pezizomycotina</taxon>
        <taxon>Sordariomycetes</taxon>
        <taxon>Xylariomycetidae</taxon>
        <taxon>Xylariales</taxon>
        <taxon>Microdochiaceae</taxon>
        <taxon>Microdochium</taxon>
    </lineage>
</organism>
<dbReference type="EMBL" id="JAGTJQ010000005">
    <property type="protein sequence ID" value="KAH7031259.1"/>
    <property type="molecule type" value="Genomic_DNA"/>
</dbReference>
<dbReference type="RefSeq" id="XP_046012939.1">
    <property type="nucleotide sequence ID" value="XM_046162581.1"/>
</dbReference>
<comment type="caution">
    <text evidence="1">The sequence shown here is derived from an EMBL/GenBank/DDBJ whole genome shotgun (WGS) entry which is preliminary data.</text>
</comment>
<evidence type="ECO:0000313" key="2">
    <source>
        <dbReference type="Proteomes" id="UP000756346"/>
    </source>
</evidence>
<name>A0A9P8Y9I2_9PEZI</name>
<protein>
    <submittedName>
        <fullName evidence="1">Uncharacterized protein</fullName>
    </submittedName>
</protein>
<reference evidence="1" key="1">
    <citation type="journal article" date="2021" name="Nat. Commun.">
        <title>Genetic determinants of endophytism in the Arabidopsis root mycobiome.</title>
        <authorList>
            <person name="Mesny F."/>
            <person name="Miyauchi S."/>
            <person name="Thiergart T."/>
            <person name="Pickel B."/>
            <person name="Atanasova L."/>
            <person name="Karlsson M."/>
            <person name="Huettel B."/>
            <person name="Barry K.W."/>
            <person name="Haridas S."/>
            <person name="Chen C."/>
            <person name="Bauer D."/>
            <person name="Andreopoulos W."/>
            <person name="Pangilinan J."/>
            <person name="LaButti K."/>
            <person name="Riley R."/>
            <person name="Lipzen A."/>
            <person name="Clum A."/>
            <person name="Drula E."/>
            <person name="Henrissat B."/>
            <person name="Kohler A."/>
            <person name="Grigoriev I.V."/>
            <person name="Martin F.M."/>
            <person name="Hacquard S."/>
        </authorList>
    </citation>
    <scope>NUCLEOTIDE SEQUENCE</scope>
    <source>
        <strain evidence="1">MPI-CAGE-CH-0230</strain>
    </source>
</reference>
<proteinExistence type="predicted"/>
<sequence length="390" mass="41785">MLGDALRNRAEVIWCAKHRDSRARLPGPGLHGFVGIDVWFEPAQCSVACARVCDVSEHDESSACVQTSLRAWADSTTDITPGSYDCWPPQEPASGFPSPATAPEPLRLPSRIPPSDCDDWGGRTGAWRGTLWHGMAWQGSPRGPPGVPVLRSVRGPTVSSAGLLLLEQSPPSTVLCRVGCWPVRQLQVRLAYLGDWLPTLVEGSRSSKARSNPLCWSTSAHTGTAASRLPQMLASQAWVEGTSVVRKQPLLASQKVGHSNVGGSKGVCSDCPLIEPFVDPLGTSAPAQAPAASQRGESQTYSRTQNLHPLLRRCLLAGQPIDKVVLRAQVYKTTGTAMSQPQHDGGKLPAASVARVFTAMRCCPYPLSHTPAYDIETDVRALHGLLSPDD</sequence>
<accession>A0A9P8Y9I2</accession>
<dbReference type="GeneID" id="70192127"/>
<gene>
    <name evidence="1" type="ORF">B0I36DRAFT_431396</name>
</gene>
<keyword evidence="2" id="KW-1185">Reference proteome</keyword>